<accession>A0A841B4Q6</accession>
<protein>
    <submittedName>
        <fullName evidence="1">Uncharacterized protein</fullName>
    </submittedName>
</protein>
<keyword evidence="2" id="KW-1185">Reference proteome</keyword>
<comment type="caution">
    <text evidence="1">The sequence shown here is derived from an EMBL/GenBank/DDBJ whole genome shotgun (WGS) entry which is preliminary data.</text>
</comment>
<dbReference type="AlphaFoldDB" id="A0A841B4Q6"/>
<dbReference type="EMBL" id="JACHMX010000001">
    <property type="protein sequence ID" value="MBB5853484.1"/>
    <property type="molecule type" value="Genomic_DNA"/>
</dbReference>
<gene>
    <name evidence="1" type="ORF">HDA45_003571</name>
</gene>
<evidence type="ECO:0000313" key="2">
    <source>
        <dbReference type="Proteomes" id="UP000580861"/>
    </source>
</evidence>
<organism evidence="1 2">
    <name type="scientific">Amycolatopsis umgeniensis</name>
    <dbReference type="NCBI Taxonomy" id="336628"/>
    <lineage>
        <taxon>Bacteria</taxon>
        <taxon>Bacillati</taxon>
        <taxon>Actinomycetota</taxon>
        <taxon>Actinomycetes</taxon>
        <taxon>Pseudonocardiales</taxon>
        <taxon>Pseudonocardiaceae</taxon>
        <taxon>Amycolatopsis</taxon>
    </lineage>
</organism>
<evidence type="ECO:0000313" key="1">
    <source>
        <dbReference type="EMBL" id="MBB5853484.1"/>
    </source>
</evidence>
<proteinExistence type="predicted"/>
<dbReference type="Proteomes" id="UP000580861">
    <property type="component" value="Unassembled WGS sequence"/>
</dbReference>
<name>A0A841B4Q6_9PSEU</name>
<sequence>MGDVGVDGPVRRYRRTGYPKIPAMLLNRLASS</sequence>
<reference evidence="1 2" key="1">
    <citation type="submission" date="2020-08" db="EMBL/GenBank/DDBJ databases">
        <title>Sequencing the genomes of 1000 actinobacteria strains.</title>
        <authorList>
            <person name="Klenk H.-P."/>
        </authorList>
    </citation>
    <scope>NUCLEOTIDE SEQUENCE [LARGE SCALE GENOMIC DNA]</scope>
    <source>
        <strain evidence="1 2">DSM 45272</strain>
    </source>
</reference>